<keyword evidence="2" id="KW-1185">Reference proteome</keyword>
<organism evidence="1 2">
    <name type="scientific">Ciona intestinalis</name>
    <name type="common">Transparent sea squirt</name>
    <name type="synonym">Ascidia intestinalis</name>
    <dbReference type="NCBI Taxonomy" id="7719"/>
    <lineage>
        <taxon>Eukaryota</taxon>
        <taxon>Metazoa</taxon>
        <taxon>Chordata</taxon>
        <taxon>Tunicata</taxon>
        <taxon>Ascidiacea</taxon>
        <taxon>Phlebobranchia</taxon>
        <taxon>Cionidae</taxon>
        <taxon>Ciona</taxon>
    </lineage>
</organism>
<dbReference type="InParanoid" id="F6YJD5"/>
<dbReference type="Ensembl" id="ENSCINT00000022743.2">
    <property type="protein sequence ID" value="ENSCINP00000022497.2"/>
    <property type="gene ID" value="ENSCING00000011884.2"/>
</dbReference>
<reference evidence="1" key="3">
    <citation type="submission" date="2025-08" db="UniProtKB">
        <authorList>
            <consortium name="Ensembl"/>
        </authorList>
    </citation>
    <scope>IDENTIFICATION</scope>
</reference>
<evidence type="ECO:0000313" key="1">
    <source>
        <dbReference type="Ensembl" id="ENSCINP00000022497.2"/>
    </source>
</evidence>
<dbReference type="Proteomes" id="UP000008144">
    <property type="component" value="Chromosome 7"/>
</dbReference>
<dbReference type="EMBL" id="EAAA01002467">
    <property type="status" value="NOT_ANNOTATED_CDS"/>
    <property type="molecule type" value="Genomic_DNA"/>
</dbReference>
<sequence>MKRTLKITTERRLTNFLLRRSPQALKTTSGGLRSILMKRTLKIPTGRLEMTEMMLASKQPRVKEHLGVTQK</sequence>
<reference evidence="1" key="2">
    <citation type="journal article" date="2008" name="Genome Biol.">
        <title>Improved genome assembly and evidence-based global gene model set for the chordate Ciona intestinalis: new insight into intron and operon populations.</title>
        <authorList>
            <person name="Satou Y."/>
            <person name="Mineta K."/>
            <person name="Ogasawara M."/>
            <person name="Sasakura Y."/>
            <person name="Shoguchi E."/>
            <person name="Ueno K."/>
            <person name="Yamada L."/>
            <person name="Matsumoto J."/>
            <person name="Wasserscheid J."/>
            <person name="Dewar K."/>
            <person name="Wiley G.B."/>
            <person name="Macmil S.L."/>
            <person name="Roe B.A."/>
            <person name="Zeller R.W."/>
            <person name="Hastings K.E."/>
            <person name="Lemaire P."/>
            <person name="Lindquist E."/>
            <person name="Endo T."/>
            <person name="Hotta K."/>
            <person name="Inaba K."/>
        </authorList>
    </citation>
    <scope>NUCLEOTIDE SEQUENCE [LARGE SCALE GENOMIC DNA]</scope>
    <source>
        <strain evidence="1">wild type</strain>
    </source>
</reference>
<name>F6YJD5_CIOIN</name>
<reference evidence="2" key="1">
    <citation type="journal article" date="2002" name="Science">
        <title>The draft genome of Ciona intestinalis: insights into chordate and vertebrate origins.</title>
        <authorList>
            <person name="Dehal P."/>
            <person name="Satou Y."/>
            <person name="Campbell R.K."/>
            <person name="Chapman J."/>
            <person name="Degnan B."/>
            <person name="De Tomaso A."/>
            <person name="Davidson B."/>
            <person name="Di Gregorio A."/>
            <person name="Gelpke M."/>
            <person name="Goodstein D.M."/>
            <person name="Harafuji N."/>
            <person name="Hastings K.E."/>
            <person name="Ho I."/>
            <person name="Hotta K."/>
            <person name="Huang W."/>
            <person name="Kawashima T."/>
            <person name="Lemaire P."/>
            <person name="Martinez D."/>
            <person name="Meinertzhagen I.A."/>
            <person name="Necula S."/>
            <person name="Nonaka M."/>
            <person name="Putnam N."/>
            <person name="Rash S."/>
            <person name="Saiga H."/>
            <person name="Satake M."/>
            <person name="Terry A."/>
            <person name="Yamada L."/>
            <person name="Wang H.G."/>
            <person name="Awazu S."/>
            <person name="Azumi K."/>
            <person name="Boore J."/>
            <person name="Branno M."/>
            <person name="Chin-Bow S."/>
            <person name="DeSantis R."/>
            <person name="Doyle S."/>
            <person name="Francino P."/>
            <person name="Keys D.N."/>
            <person name="Haga S."/>
            <person name="Hayashi H."/>
            <person name="Hino K."/>
            <person name="Imai K.S."/>
            <person name="Inaba K."/>
            <person name="Kano S."/>
            <person name="Kobayashi K."/>
            <person name="Kobayashi M."/>
            <person name="Lee B.I."/>
            <person name="Makabe K.W."/>
            <person name="Manohar C."/>
            <person name="Matassi G."/>
            <person name="Medina M."/>
            <person name="Mochizuki Y."/>
            <person name="Mount S."/>
            <person name="Morishita T."/>
            <person name="Miura S."/>
            <person name="Nakayama A."/>
            <person name="Nishizaka S."/>
            <person name="Nomoto H."/>
            <person name="Ohta F."/>
            <person name="Oishi K."/>
            <person name="Rigoutsos I."/>
            <person name="Sano M."/>
            <person name="Sasaki A."/>
            <person name="Sasakura Y."/>
            <person name="Shoguchi E."/>
            <person name="Shin-i T."/>
            <person name="Spagnuolo A."/>
            <person name="Stainier D."/>
            <person name="Suzuki M.M."/>
            <person name="Tassy O."/>
            <person name="Takatori N."/>
            <person name="Tokuoka M."/>
            <person name="Yagi K."/>
            <person name="Yoshizaki F."/>
            <person name="Wada S."/>
            <person name="Zhang C."/>
            <person name="Hyatt P.D."/>
            <person name="Larimer F."/>
            <person name="Detter C."/>
            <person name="Doggett N."/>
            <person name="Glavina T."/>
            <person name="Hawkins T."/>
            <person name="Richardson P."/>
            <person name="Lucas S."/>
            <person name="Kohara Y."/>
            <person name="Levine M."/>
            <person name="Satoh N."/>
            <person name="Rokhsar D.S."/>
        </authorList>
    </citation>
    <scope>NUCLEOTIDE SEQUENCE [LARGE SCALE GENOMIC DNA]</scope>
</reference>
<protein>
    <submittedName>
        <fullName evidence="1">Uncharacterized protein</fullName>
    </submittedName>
</protein>
<proteinExistence type="predicted"/>
<evidence type="ECO:0000313" key="2">
    <source>
        <dbReference type="Proteomes" id="UP000008144"/>
    </source>
</evidence>
<reference evidence="1" key="4">
    <citation type="submission" date="2025-09" db="UniProtKB">
        <authorList>
            <consortium name="Ensembl"/>
        </authorList>
    </citation>
    <scope>IDENTIFICATION</scope>
</reference>
<dbReference type="HOGENOM" id="CLU_2746506_0_0_1"/>
<dbReference type="AlphaFoldDB" id="F6YJD5"/>
<accession>F6YJD5</accession>